<dbReference type="PANTHER" id="PTHR44085">
    <property type="entry name" value="SEPIAPTERIN REDUCTASE"/>
    <property type="match status" value="1"/>
</dbReference>
<evidence type="ECO:0000313" key="6">
    <source>
        <dbReference type="Proteomes" id="UP001151518"/>
    </source>
</evidence>
<dbReference type="PANTHER" id="PTHR44085:SF2">
    <property type="entry name" value="SEPIAPTERIN REDUCTASE"/>
    <property type="match status" value="1"/>
</dbReference>
<keyword evidence="4" id="KW-0560">Oxidoreductase</keyword>
<comment type="caution">
    <text evidence="5">The sequence shown here is derived from an EMBL/GenBank/DDBJ whole genome shotgun (WGS) entry which is preliminary data.</text>
</comment>
<dbReference type="GO" id="GO:0005737">
    <property type="term" value="C:cytoplasm"/>
    <property type="evidence" value="ECO:0007669"/>
    <property type="project" value="UniProtKB-SubCell"/>
</dbReference>
<dbReference type="Gene3D" id="3.40.50.720">
    <property type="entry name" value="NAD(P)-binding Rossmann-like Domain"/>
    <property type="match status" value="1"/>
</dbReference>
<dbReference type="Pfam" id="PF00106">
    <property type="entry name" value="adh_short"/>
    <property type="match status" value="1"/>
</dbReference>
<organism evidence="5 6">
    <name type="scientific">Coemansia spiralis</name>
    <dbReference type="NCBI Taxonomy" id="417178"/>
    <lineage>
        <taxon>Eukaryota</taxon>
        <taxon>Fungi</taxon>
        <taxon>Fungi incertae sedis</taxon>
        <taxon>Zoopagomycota</taxon>
        <taxon>Kickxellomycotina</taxon>
        <taxon>Kickxellomycetes</taxon>
        <taxon>Kickxellales</taxon>
        <taxon>Kickxellaceae</taxon>
        <taxon>Coemansia</taxon>
    </lineage>
</organism>
<proteinExistence type="predicted"/>
<reference evidence="5" key="1">
    <citation type="submission" date="2022-07" db="EMBL/GenBank/DDBJ databases">
        <title>Phylogenomic reconstructions and comparative analyses of Kickxellomycotina fungi.</title>
        <authorList>
            <person name="Reynolds N.K."/>
            <person name="Stajich J.E."/>
            <person name="Barry K."/>
            <person name="Grigoriev I.V."/>
            <person name="Crous P."/>
            <person name="Smith M.E."/>
        </authorList>
    </citation>
    <scope>NUCLEOTIDE SEQUENCE</scope>
    <source>
        <strain evidence="5">NRRL 3115</strain>
    </source>
</reference>
<dbReference type="GO" id="GO:0006729">
    <property type="term" value="P:tetrahydrobiopterin biosynthetic process"/>
    <property type="evidence" value="ECO:0007669"/>
    <property type="project" value="TreeGrafter"/>
</dbReference>
<dbReference type="GO" id="GO:0004757">
    <property type="term" value="F:sepiapterin reductase (NADP+) activity"/>
    <property type="evidence" value="ECO:0007669"/>
    <property type="project" value="TreeGrafter"/>
</dbReference>
<dbReference type="InterPro" id="IPR036291">
    <property type="entry name" value="NAD(P)-bd_dom_sf"/>
</dbReference>
<dbReference type="InterPro" id="IPR002347">
    <property type="entry name" value="SDR_fam"/>
</dbReference>
<evidence type="ECO:0000256" key="3">
    <source>
        <dbReference type="ARBA" id="ARBA00022857"/>
    </source>
</evidence>
<dbReference type="Proteomes" id="UP001151518">
    <property type="component" value="Unassembled WGS sequence"/>
</dbReference>
<name>A0A9W8G205_9FUNG</name>
<evidence type="ECO:0000256" key="2">
    <source>
        <dbReference type="ARBA" id="ARBA00022490"/>
    </source>
</evidence>
<keyword evidence="3" id="KW-0521">NADP</keyword>
<keyword evidence="2" id="KW-0963">Cytoplasm</keyword>
<dbReference type="InterPro" id="IPR051721">
    <property type="entry name" value="Biopterin_syn/organic_redct"/>
</dbReference>
<dbReference type="OrthoDB" id="153074at2759"/>
<dbReference type="EMBL" id="JANBTW010000130">
    <property type="protein sequence ID" value="KAJ2670207.1"/>
    <property type="molecule type" value="Genomic_DNA"/>
</dbReference>
<evidence type="ECO:0000313" key="5">
    <source>
        <dbReference type="EMBL" id="KAJ2670207.1"/>
    </source>
</evidence>
<protein>
    <recommendedName>
        <fullName evidence="7">Sepiapterin reductase</fullName>
    </recommendedName>
</protein>
<dbReference type="PRINTS" id="PR00081">
    <property type="entry name" value="GDHRDH"/>
</dbReference>
<accession>A0A9W8G205</accession>
<evidence type="ECO:0000256" key="4">
    <source>
        <dbReference type="ARBA" id="ARBA00023002"/>
    </source>
</evidence>
<dbReference type="SUPFAM" id="SSF51735">
    <property type="entry name" value="NAD(P)-binding Rossmann-fold domains"/>
    <property type="match status" value="1"/>
</dbReference>
<dbReference type="AlphaFoldDB" id="A0A9W8G205"/>
<evidence type="ECO:0008006" key="7">
    <source>
        <dbReference type="Google" id="ProtNLM"/>
    </source>
</evidence>
<evidence type="ECO:0000256" key="1">
    <source>
        <dbReference type="ARBA" id="ARBA00004496"/>
    </source>
</evidence>
<comment type="subcellular location">
    <subcellularLocation>
        <location evidence="1">Cytoplasm</location>
    </subcellularLocation>
</comment>
<sequence>MSLAANHIFVVTGAGRGLGCSIAKVAASRAEKENEIRHLILVGRNRQALETVGAEIVSTQTRTYIIADVELSQPAQQITRRIMPKIKEVVAELEDSAPIRLTLVQCAGTIGDLSKTVDQYDEEEIEAYVSLNYVSFSALAAKFLAYAKTIQSAERITIVNISSLLAIAPFANWGLYASIKAARDQLLKVVAIEYAEDLRVKTLNYAPGPLDNDMQADVRASIGDEEQKKIYTQLHHEKKLVNETFTAGLLCDQLDAWDFESGAHIDIYDIVSPP</sequence>
<gene>
    <name evidence="5" type="ORF">GGI25_005927</name>
</gene>